<dbReference type="RefSeq" id="WP_353567267.1">
    <property type="nucleotide sequence ID" value="NZ_BAABRI010000012.1"/>
</dbReference>
<evidence type="ECO:0000313" key="3">
    <source>
        <dbReference type="Proteomes" id="UP001476282"/>
    </source>
</evidence>
<dbReference type="Proteomes" id="UP001476282">
    <property type="component" value="Unassembled WGS sequence"/>
</dbReference>
<organism evidence="2 3">
    <name type="scientific">Haloferula sargassicola</name>
    <dbReference type="NCBI Taxonomy" id="490096"/>
    <lineage>
        <taxon>Bacteria</taxon>
        <taxon>Pseudomonadati</taxon>
        <taxon>Verrucomicrobiota</taxon>
        <taxon>Verrucomicrobiia</taxon>
        <taxon>Verrucomicrobiales</taxon>
        <taxon>Verrucomicrobiaceae</taxon>
        <taxon>Haloferula</taxon>
    </lineage>
</organism>
<dbReference type="InterPro" id="IPR049046">
    <property type="entry name" value="Beta-AFase-like_GH127_middle"/>
</dbReference>
<gene>
    <name evidence="2" type="ORF">Hsar01_02375</name>
</gene>
<proteinExistence type="predicted"/>
<evidence type="ECO:0000259" key="1">
    <source>
        <dbReference type="Pfam" id="PF20736"/>
    </source>
</evidence>
<name>A0ABP9UNZ1_9BACT</name>
<sequence length="189" mass="21494">MNHFKTADNRELYVNLFVPSTLDWQEMGVTLSQATNFPFEDTATLTLKGGGAFRIHVRVPEWTSEGFRIRINGEERHTDALPGSYVTLDRDWHDGDRIEIKIPMSFHLMPLMDQPNIASIFFGPVLLAAEESGARSTWRSVALAMDDLGKSITGDPSTLHFQVGDTRLKPFFEFYDQFHSVYLDIRPAN</sequence>
<dbReference type="PANTHER" id="PTHR31151">
    <property type="entry name" value="PROLINE-TRNA LIGASE (DUF1680)"/>
    <property type="match status" value="1"/>
</dbReference>
<comment type="caution">
    <text evidence="2">The sequence shown here is derived from an EMBL/GenBank/DDBJ whole genome shotgun (WGS) entry which is preliminary data.</text>
</comment>
<dbReference type="EMBL" id="BAABRI010000012">
    <property type="protein sequence ID" value="GAA5483147.1"/>
    <property type="molecule type" value="Genomic_DNA"/>
</dbReference>
<dbReference type="PANTHER" id="PTHR31151:SF0">
    <property type="entry name" value="PROLINE-TRNA LIGASE (DUF1680)"/>
    <property type="match status" value="1"/>
</dbReference>
<reference evidence="2 3" key="1">
    <citation type="submission" date="2024-02" db="EMBL/GenBank/DDBJ databases">
        <title>Haloferula sargassicola NBRC 104335.</title>
        <authorList>
            <person name="Ichikawa N."/>
            <person name="Katano-Makiyama Y."/>
            <person name="Hidaka K."/>
        </authorList>
    </citation>
    <scope>NUCLEOTIDE SEQUENCE [LARGE SCALE GENOMIC DNA]</scope>
    <source>
        <strain evidence="2 3">NBRC 104335</strain>
    </source>
</reference>
<evidence type="ECO:0000313" key="2">
    <source>
        <dbReference type="EMBL" id="GAA5483147.1"/>
    </source>
</evidence>
<protein>
    <recommendedName>
        <fullName evidence="1">Non-reducing end beta-L-arabinofuranosidase-like GH127 middle domain-containing protein</fullName>
    </recommendedName>
</protein>
<accession>A0ABP9UNZ1</accession>
<keyword evidence="3" id="KW-1185">Reference proteome</keyword>
<feature type="domain" description="Non-reducing end beta-L-arabinofuranosidase-like GH127 middle" evidence="1">
    <location>
        <begin position="12"/>
        <end position="104"/>
    </location>
</feature>
<dbReference type="Pfam" id="PF20736">
    <property type="entry name" value="Glyco_hydro127M"/>
    <property type="match status" value="1"/>
</dbReference>